<organism evidence="6 7">
    <name type="scientific">Caulobacter segnis</name>
    <dbReference type="NCBI Taxonomy" id="88688"/>
    <lineage>
        <taxon>Bacteria</taxon>
        <taxon>Pseudomonadati</taxon>
        <taxon>Pseudomonadota</taxon>
        <taxon>Alphaproteobacteria</taxon>
        <taxon>Caulobacterales</taxon>
        <taxon>Caulobacteraceae</taxon>
        <taxon>Caulobacter</taxon>
    </lineage>
</organism>
<dbReference type="Proteomes" id="UP000240527">
    <property type="component" value="Chromosome"/>
</dbReference>
<dbReference type="SMART" id="SM00342">
    <property type="entry name" value="HTH_ARAC"/>
    <property type="match status" value="1"/>
</dbReference>
<dbReference type="Gene3D" id="1.10.10.60">
    <property type="entry name" value="Homeodomain-like"/>
    <property type="match status" value="1"/>
</dbReference>
<dbReference type="Pfam" id="PF12852">
    <property type="entry name" value="Cupin_6"/>
    <property type="match status" value="1"/>
</dbReference>
<evidence type="ECO:0000256" key="1">
    <source>
        <dbReference type="ARBA" id="ARBA00023015"/>
    </source>
</evidence>
<proteinExistence type="predicted"/>
<accession>A0ABN5IUC0</accession>
<gene>
    <name evidence="6" type="ORF">B7G68_09305</name>
</gene>
<dbReference type="PROSITE" id="PS01124">
    <property type="entry name" value="HTH_ARAC_FAMILY_2"/>
    <property type="match status" value="1"/>
</dbReference>
<feature type="domain" description="HTH araC/xylS-type" evidence="5">
    <location>
        <begin position="199"/>
        <end position="297"/>
    </location>
</feature>
<dbReference type="SUPFAM" id="SSF46689">
    <property type="entry name" value="Homeodomain-like"/>
    <property type="match status" value="2"/>
</dbReference>
<evidence type="ECO:0000259" key="5">
    <source>
        <dbReference type="PROSITE" id="PS01124"/>
    </source>
</evidence>
<dbReference type="RefSeq" id="WP_013078944.1">
    <property type="nucleotide sequence ID" value="NZ_CP027850.1"/>
</dbReference>
<evidence type="ECO:0000256" key="4">
    <source>
        <dbReference type="SAM" id="MobiDB-lite"/>
    </source>
</evidence>
<dbReference type="Pfam" id="PF12833">
    <property type="entry name" value="HTH_18"/>
    <property type="match status" value="1"/>
</dbReference>
<dbReference type="PANTHER" id="PTHR11019:SF159">
    <property type="entry name" value="TRANSCRIPTIONAL REGULATOR-RELATED"/>
    <property type="match status" value="1"/>
</dbReference>
<feature type="compositionally biased region" description="Basic and acidic residues" evidence="4">
    <location>
        <begin position="79"/>
        <end position="98"/>
    </location>
</feature>
<evidence type="ECO:0000256" key="2">
    <source>
        <dbReference type="ARBA" id="ARBA00023125"/>
    </source>
</evidence>
<dbReference type="InterPro" id="IPR032783">
    <property type="entry name" value="AraC_lig"/>
</dbReference>
<evidence type="ECO:0000256" key="3">
    <source>
        <dbReference type="ARBA" id="ARBA00023163"/>
    </source>
</evidence>
<dbReference type="InterPro" id="IPR009057">
    <property type="entry name" value="Homeodomain-like_sf"/>
</dbReference>
<dbReference type="InterPro" id="IPR018062">
    <property type="entry name" value="HTH_AraC-typ_CS"/>
</dbReference>
<dbReference type="EMBL" id="CP027850">
    <property type="protein sequence ID" value="AVQ02023.1"/>
    <property type="molecule type" value="Genomic_DNA"/>
</dbReference>
<keyword evidence="2" id="KW-0238">DNA-binding</keyword>
<sequence>MDPLSDIITLLRPSSIVSKPITGRGRWGVRYAAHDMPGYTIILKGRCWIAFEGQAPMALEEGDFLLLPSTPAFVLGSHPDVDGPSRDPSDAPVRHGDQEGEAQFESLGGAFRIERANAPLLLALMPRMIHIPASEGRTARLGTLIGLIVQECAREDPGKDMILQRLLEVLLVEALRWRPVAGDDARTGLLRGMRDPALARVLSAMHSDVRAHWTVAGLAKVAGLSRSAFAARFGEALGCGPIEYLARWRMALAKDALIGGAKTLDRIADEIGYESASAFSTAFRKRLGCSPGRFARAGDAVAGRFDPAQRERAVGALAHYIG</sequence>
<keyword evidence="7" id="KW-1185">Reference proteome</keyword>
<keyword evidence="3" id="KW-0804">Transcription</keyword>
<protein>
    <submittedName>
        <fullName evidence="6">AraC family transcriptional regulator</fullName>
    </submittedName>
</protein>
<reference evidence="6 7" key="1">
    <citation type="journal article" date="2015" name="Biotechnol. Bioeng.">
        <title>Genome sequence and phenotypic characterization of Caulobacter segnis.</title>
        <authorList>
            <person name="Patel S."/>
            <person name="Fletcher B."/>
            <person name="Scott D.C."/>
            <person name="Ely B."/>
        </authorList>
    </citation>
    <scope>NUCLEOTIDE SEQUENCE [LARGE SCALE GENOMIC DNA]</scope>
    <source>
        <strain evidence="6 7">TK0059</strain>
    </source>
</reference>
<dbReference type="InterPro" id="IPR018060">
    <property type="entry name" value="HTH_AraC"/>
</dbReference>
<dbReference type="PROSITE" id="PS00041">
    <property type="entry name" value="HTH_ARAC_FAMILY_1"/>
    <property type="match status" value="1"/>
</dbReference>
<feature type="region of interest" description="Disordered" evidence="4">
    <location>
        <begin position="77"/>
        <end position="99"/>
    </location>
</feature>
<dbReference type="PANTHER" id="PTHR11019">
    <property type="entry name" value="HTH-TYPE TRANSCRIPTIONAL REGULATOR NIMR"/>
    <property type="match status" value="1"/>
</dbReference>
<name>A0ABN5IUC0_9CAUL</name>
<evidence type="ECO:0000313" key="7">
    <source>
        <dbReference type="Proteomes" id="UP000240527"/>
    </source>
</evidence>
<evidence type="ECO:0000313" key="6">
    <source>
        <dbReference type="EMBL" id="AVQ02023.1"/>
    </source>
</evidence>
<keyword evidence="1" id="KW-0805">Transcription regulation</keyword>